<dbReference type="eggNOG" id="ENOG5030GXU">
    <property type="taxonomic scope" value="Bacteria"/>
</dbReference>
<evidence type="ECO:0000313" key="4">
    <source>
        <dbReference type="Proteomes" id="UP000002411"/>
    </source>
</evidence>
<dbReference type="Pfam" id="PF03118">
    <property type="entry name" value="RNA_pol_A_CTD"/>
    <property type="match status" value="1"/>
</dbReference>
<dbReference type="Proteomes" id="UP000002411">
    <property type="component" value="Chromosome"/>
</dbReference>
<dbReference type="Gene3D" id="1.10.10.60">
    <property type="entry name" value="Homeodomain-like"/>
    <property type="match status" value="1"/>
</dbReference>
<dbReference type="EMBL" id="CP000673">
    <property type="protein sequence ID" value="EDK32527.1"/>
    <property type="molecule type" value="Genomic_DNA"/>
</dbReference>
<keyword evidence="4" id="KW-1185">Reference proteome</keyword>
<reference evidence="3 4" key="1">
    <citation type="journal article" date="2008" name="Proc. Natl. Acad. Sci. U.S.A.">
        <title>The genome of Clostridium kluyveri, a strict anaerobe with unique metabolic features.</title>
        <authorList>
            <person name="Seedorf H."/>
            <person name="Fricke W.F."/>
            <person name="Veith B."/>
            <person name="Brueggemann H."/>
            <person name="Liesegang H."/>
            <person name="Strittmatter A."/>
            <person name="Miethke M."/>
            <person name="Buckel W."/>
            <person name="Hinderberger J."/>
            <person name="Li F."/>
            <person name="Hagemeier C."/>
            <person name="Thauer R.K."/>
            <person name="Gottschalk G."/>
        </authorList>
    </citation>
    <scope>NUCLEOTIDE SEQUENCE [LARGE SCALE GENOMIC DNA]</scope>
    <source>
        <strain evidence="4">ATCC 8527 / DSM 555 / NCIMB 10680</strain>
    </source>
</reference>
<dbReference type="Gene3D" id="1.10.150.20">
    <property type="entry name" value="5' to 3' exonuclease, C-terminal subdomain"/>
    <property type="match status" value="1"/>
</dbReference>
<accession>A5N5E6</accession>
<evidence type="ECO:0000256" key="1">
    <source>
        <dbReference type="SAM" id="Coils"/>
    </source>
</evidence>
<dbReference type="Pfam" id="PF20092">
    <property type="entry name" value="DUF6483"/>
    <property type="match status" value="1"/>
</dbReference>
<dbReference type="GO" id="GO:0003677">
    <property type="term" value="F:DNA binding"/>
    <property type="evidence" value="ECO:0007669"/>
    <property type="project" value="InterPro"/>
</dbReference>
<feature type="domain" description="RNA polymerase alpha subunit C-terminal" evidence="2">
    <location>
        <begin position="64"/>
        <end position="123"/>
    </location>
</feature>
<organism evidence="3 4">
    <name type="scientific">Clostridium kluyveri (strain ATCC 8527 / DSM 555 / NBRC 12016 / NCIMB 10680 / K1)</name>
    <dbReference type="NCBI Taxonomy" id="431943"/>
    <lineage>
        <taxon>Bacteria</taxon>
        <taxon>Bacillati</taxon>
        <taxon>Bacillota</taxon>
        <taxon>Clostridia</taxon>
        <taxon>Eubacteriales</taxon>
        <taxon>Clostridiaceae</taxon>
        <taxon>Clostridium</taxon>
    </lineage>
</organism>
<dbReference type="SUPFAM" id="SSF47789">
    <property type="entry name" value="C-terminal domain of RNA polymerase alpha subunit"/>
    <property type="match status" value="1"/>
</dbReference>
<dbReference type="HOGENOM" id="CLU_072273_0_0_9"/>
<protein>
    <recommendedName>
        <fullName evidence="2">RNA polymerase alpha subunit C-terminal domain-containing protein</fullName>
    </recommendedName>
</protein>
<dbReference type="AlphaFoldDB" id="A5N5E6"/>
<dbReference type="GO" id="GO:0006351">
    <property type="term" value="P:DNA-templated transcription"/>
    <property type="evidence" value="ECO:0007669"/>
    <property type="project" value="InterPro"/>
</dbReference>
<feature type="coiled-coil region" evidence="1">
    <location>
        <begin position="38"/>
        <end position="65"/>
    </location>
</feature>
<dbReference type="STRING" id="431943.CKL_0473"/>
<dbReference type="InterPro" id="IPR045507">
    <property type="entry name" value="DUF6483"/>
</dbReference>
<sequence length="332" mass="39162">MSKIHIRNLEIMRKIKEGVELEELAKEYKMSDSAIISIIRKYEELEAYSNEMENLKANNKMNEETELYDLCKLLKFHTHSINALIHKNIRSVDKLLSLSQEEFYAIKNLGKVSQKYIKECISEYKEKIKQHSNTNDNSNKNEVIEEVNIEESELERSINNQVRGVGANREYIYKLIEYVNNGKSDLGFLQKEIGKEFERIESVNKELLETLINLYMARVMPWADNARRYKVDMEWRLQCLLYKYNNDDGTISQDGLLEIMVKRDINDGKLKEAQSKVITAVNSRKSKRSYEIAVFFYEQIDKWDEDKLAKCNFSKQKIKEGLKFVKKLYEQG</sequence>
<proteinExistence type="predicted"/>
<evidence type="ECO:0000259" key="2">
    <source>
        <dbReference type="Pfam" id="PF03118"/>
    </source>
</evidence>
<dbReference type="GO" id="GO:0003899">
    <property type="term" value="F:DNA-directed RNA polymerase activity"/>
    <property type="evidence" value="ECO:0007669"/>
    <property type="project" value="InterPro"/>
</dbReference>
<dbReference type="KEGG" id="ckl:CKL_0473"/>
<gene>
    <name evidence="3" type="ordered locus">CKL_0473</name>
</gene>
<evidence type="ECO:0000313" key="3">
    <source>
        <dbReference type="EMBL" id="EDK32527.1"/>
    </source>
</evidence>
<keyword evidence="1" id="KW-0175">Coiled coil</keyword>
<dbReference type="InterPro" id="IPR011260">
    <property type="entry name" value="RNAP_asu_C"/>
</dbReference>
<name>A5N5E6_CLOK5</name>
<feature type="coiled-coil region" evidence="1">
    <location>
        <begin position="121"/>
        <end position="160"/>
    </location>
</feature>
<dbReference type="RefSeq" id="WP_011989042.1">
    <property type="nucleotide sequence ID" value="NC_009706.1"/>
</dbReference>